<protein>
    <submittedName>
        <fullName evidence="8">Putative ixodes 8-cys protein</fullName>
    </submittedName>
</protein>
<accession>A0A0K8R8N5</accession>
<proteinExistence type="evidence at transcript level"/>
<keyword evidence="3 7" id="KW-0732">Signal</keyword>
<evidence type="ECO:0000256" key="5">
    <source>
        <dbReference type="ARBA" id="ARBA00034321"/>
    </source>
</evidence>
<feature type="compositionally biased region" description="Low complexity" evidence="6">
    <location>
        <begin position="22"/>
        <end position="34"/>
    </location>
</feature>
<dbReference type="EMBL" id="GADI01006367">
    <property type="protein sequence ID" value="JAA67441.1"/>
    <property type="molecule type" value="mRNA"/>
</dbReference>
<dbReference type="GO" id="GO:0005576">
    <property type="term" value="C:extracellular region"/>
    <property type="evidence" value="ECO:0007669"/>
    <property type="project" value="UniProtKB-SubCell"/>
</dbReference>
<name>A0A0K8R8N5_IXORI</name>
<evidence type="ECO:0000256" key="4">
    <source>
        <dbReference type="ARBA" id="ARBA00023180"/>
    </source>
</evidence>
<evidence type="ECO:0000256" key="7">
    <source>
        <dbReference type="SAM" id="SignalP"/>
    </source>
</evidence>
<keyword evidence="2" id="KW-0964">Secreted</keyword>
<dbReference type="Pfam" id="PF12115">
    <property type="entry name" value="Salp15"/>
    <property type="match status" value="1"/>
</dbReference>
<organism evidence="8">
    <name type="scientific">Ixodes ricinus</name>
    <name type="common">Common tick</name>
    <name type="synonym">Acarus ricinus</name>
    <dbReference type="NCBI Taxonomy" id="34613"/>
    <lineage>
        <taxon>Eukaryota</taxon>
        <taxon>Metazoa</taxon>
        <taxon>Ecdysozoa</taxon>
        <taxon>Arthropoda</taxon>
        <taxon>Chelicerata</taxon>
        <taxon>Arachnida</taxon>
        <taxon>Acari</taxon>
        <taxon>Parasitiformes</taxon>
        <taxon>Ixodida</taxon>
        <taxon>Ixodoidea</taxon>
        <taxon>Ixodidae</taxon>
        <taxon>Ixodinae</taxon>
        <taxon>Ixodes</taxon>
    </lineage>
</organism>
<evidence type="ECO:0000313" key="8">
    <source>
        <dbReference type="EMBL" id="JAA67441.1"/>
    </source>
</evidence>
<dbReference type="InterPro" id="IPR021971">
    <property type="entry name" value="Salp15"/>
</dbReference>
<evidence type="ECO:0000256" key="6">
    <source>
        <dbReference type="SAM" id="MobiDB-lite"/>
    </source>
</evidence>
<evidence type="ECO:0000256" key="2">
    <source>
        <dbReference type="ARBA" id="ARBA00022525"/>
    </source>
</evidence>
<feature type="compositionally biased region" description="Low complexity" evidence="6">
    <location>
        <begin position="42"/>
        <end position="66"/>
    </location>
</feature>
<comment type="subcellular location">
    <subcellularLocation>
        <location evidence="1">Secreted</location>
    </subcellularLocation>
</comment>
<feature type="signal peptide" evidence="7">
    <location>
        <begin position="1"/>
        <end position="21"/>
    </location>
</feature>
<feature type="chain" id="PRO_5005516563" evidence="7">
    <location>
        <begin position="22"/>
        <end position="186"/>
    </location>
</feature>
<evidence type="ECO:0000256" key="1">
    <source>
        <dbReference type="ARBA" id="ARBA00004613"/>
    </source>
</evidence>
<comment type="similarity">
    <text evidence="5">Belongs to the salp15 family.</text>
</comment>
<sequence>MFKLSFLIVFVLAGLCFGAGSEDVSSSGHEASSSAGGGGTADQGHSGQGPEISADGSSDNGDASGDTSQLGETSGKQETKPQEEETPDATSQTQKRVGEELPDFLGDLTTRRSYASRLLSDCNTKYSYFKINERNITFPNCTYTCLSENGLLPPKENRIPTGMICNKQNDTCPETGDCPPLPLPSC</sequence>
<keyword evidence="4" id="KW-0325">Glycoprotein</keyword>
<dbReference type="AlphaFoldDB" id="A0A0K8R8N5"/>
<feature type="region of interest" description="Disordered" evidence="6">
    <location>
        <begin position="22"/>
        <end position="101"/>
    </location>
</feature>
<reference evidence="8" key="1">
    <citation type="submission" date="2012-12" db="EMBL/GenBank/DDBJ databases">
        <title>Identification and characterization of a phenylalanine ammonia-lyase gene family in Isatis indigotica Fort.</title>
        <authorList>
            <person name="Liu Q."/>
            <person name="Chen J."/>
            <person name="Zhou X."/>
            <person name="Di P."/>
            <person name="Xiao Y."/>
            <person name="Xuan H."/>
            <person name="Zhang L."/>
            <person name="Chen W."/>
        </authorList>
    </citation>
    <scope>NUCLEOTIDE SEQUENCE</scope>
    <source>
        <tissue evidence="8">Salivary gland</tissue>
    </source>
</reference>
<evidence type="ECO:0000256" key="3">
    <source>
        <dbReference type="ARBA" id="ARBA00022729"/>
    </source>
</evidence>